<gene>
    <name evidence="4" type="ORF">PHYEVI_LOCUS7477</name>
</gene>
<dbReference type="SUPFAM" id="SSF52058">
    <property type="entry name" value="L domain-like"/>
    <property type="match status" value="1"/>
</dbReference>
<proteinExistence type="predicted"/>
<protein>
    <submittedName>
        <fullName evidence="4">Uncharacterized protein</fullName>
    </submittedName>
</protein>
<dbReference type="InterPro" id="IPR032675">
    <property type="entry name" value="LRR_dom_sf"/>
</dbReference>
<keyword evidence="1" id="KW-0433">Leucine-rich repeat</keyword>
<dbReference type="Gene3D" id="3.80.10.10">
    <property type="entry name" value="Ribonuclease Inhibitor"/>
    <property type="match status" value="2"/>
</dbReference>
<keyword evidence="2" id="KW-0677">Repeat</keyword>
<dbReference type="InterPro" id="IPR003591">
    <property type="entry name" value="Leu-rich_rpt_typical-subtyp"/>
</dbReference>
<evidence type="ECO:0000313" key="5">
    <source>
        <dbReference type="Proteomes" id="UP001153712"/>
    </source>
</evidence>
<dbReference type="SMART" id="SM00369">
    <property type="entry name" value="LRR_TYP"/>
    <property type="match status" value="4"/>
</dbReference>
<sequence>MNMLNRTILLVLAAISLTSRAKDCNPNYLQRSIYFNSVKENFNYYPWHTYQAPEGKVKYFQARGPQHIPQICKEAIVYNTVQEVILYKIELEYIEPGFFHSRFIEQVYIQYNKLKRIPIGVFNGTQIRSLVLADNEIEFIENGAFSDMPHLEAIALDYNKIKAFNPDWFEGAKVLYEVSCIHNEITELPYATTRYMTESLDKLGYEYFGSIYFDNNKIRHVHEEAFRNLKNFGTISLSNNEILNIPEKLFRGFEFLLTLYMNTNSFVCFNNRTIQSFTGVKKLFLGNNSMNKDCLERLKTYFDWKNDLVYY</sequence>
<dbReference type="PANTHER" id="PTHR45712">
    <property type="entry name" value="AGAP008170-PA"/>
    <property type="match status" value="1"/>
</dbReference>
<dbReference type="InterPro" id="IPR001611">
    <property type="entry name" value="Leu-rich_rpt"/>
</dbReference>
<evidence type="ECO:0000256" key="1">
    <source>
        <dbReference type="ARBA" id="ARBA00022614"/>
    </source>
</evidence>
<dbReference type="EMBL" id="OU900097">
    <property type="protein sequence ID" value="CAH1184272.1"/>
    <property type="molecule type" value="Genomic_DNA"/>
</dbReference>
<organism evidence="4 5">
    <name type="scientific">Phyllotreta striolata</name>
    <name type="common">Striped flea beetle</name>
    <name type="synonym">Crioceris striolata</name>
    <dbReference type="NCBI Taxonomy" id="444603"/>
    <lineage>
        <taxon>Eukaryota</taxon>
        <taxon>Metazoa</taxon>
        <taxon>Ecdysozoa</taxon>
        <taxon>Arthropoda</taxon>
        <taxon>Hexapoda</taxon>
        <taxon>Insecta</taxon>
        <taxon>Pterygota</taxon>
        <taxon>Neoptera</taxon>
        <taxon>Endopterygota</taxon>
        <taxon>Coleoptera</taxon>
        <taxon>Polyphaga</taxon>
        <taxon>Cucujiformia</taxon>
        <taxon>Chrysomeloidea</taxon>
        <taxon>Chrysomelidae</taxon>
        <taxon>Galerucinae</taxon>
        <taxon>Alticini</taxon>
        <taxon>Phyllotreta</taxon>
    </lineage>
</organism>
<feature type="signal peptide" evidence="3">
    <location>
        <begin position="1"/>
        <end position="21"/>
    </location>
</feature>
<evidence type="ECO:0000256" key="3">
    <source>
        <dbReference type="SAM" id="SignalP"/>
    </source>
</evidence>
<dbReference type="InterPro" id="IPR050333">
    <property type="entry name" value="SLRP"/>
</dbReference>
<dbReference type="OrthoDB" id="676979at2759"/>
<keyword evidence="3" id="KW-0732">Signal</keyword>
<name>A0A9P0DW18_PHYSR</name>
<evidence type="ECO:0000313" key="4">
    <source>
        <dbReference type="EMBL" id="CAH1184272.1"/>
    </source>
</evidence>
<accession>A0A9P0DW18</accession>
<dbReference type="AlphaFoldDB" id="A0A9P0DW18"/>
<dbReference type="Proteomes" id="UP001153712">
    <property type="component" value="Chromosome 4"/>
</dbReference>
<dbReference type="Pfam" id="PF13855">
    <property type="entry name" value="LRR_8"/>
    <property type="match status" value="2"/>
</dbReference>
<evidence type="ECO:0000256" key="2">
    <source>
        <dbReference type="ARBA" id="ARBA00022737"/>
    </source>
</evidence>
<reference evidence="4" key="1">
    <citation type="submission" date="2022-01" db="EMBL/GenBank/DDBJ databases">
        <authorList>
            <person name="King R."/>
        </authorList>
    </citation>
    <scope>NUCLEOTIDE SEQUENCE</scope>
</reference>
<feature type="chain" id="PRO_5040511519" evidence="3">
    <location>
        <begin position="22"/>
        <end position="311"/>
    </location>
</feature>
<dbReference type="PANTHER" id="PTHR45712:SF22">
    <property type="entry name" value="INSULIN-LIKE GROWTH FACTOR-BINDING PROTEIN COMPLEX ACID LABILE SUBUNIT"/>
    <property type="match status" value="1"/>
</dbReference>
<keyword evidence="5" id="KW-1185">Reference proteome</keyword>